<dbReference type="EMBL" id="JBHUKR010000004">
    <property type="protein sequence ID" value="MFD2416023.1"/>
    <property type="molecule type" value="Genomic_DNA"/>
</dbReference>
<keyword evidence="10" id="KW-1185">Reference proteome</keyword>
<keyword evidence="4 7" id="KW-0812">Transmembrane</keyword>
<proteinExistence type="inferred from homology"/>
<dbReference type="CDD" id="cd06261">
    <property type="entry name" value="TM_PBP2"/>
    <property type="match status" value="1"/>
</dbReference>
<dbReference type="PROSITE" id="PS50928">
    <property type="entry name" value="ABC_TM1"/>
    <property type="match status" value="1"/>
</dbReference>
<name>A0ABW5FMF5_9PSEU</name>
<keyword evidence="6 7" id="KW-0472">Membrane</keyword>
<feature type="transmembrane region" description="Helical" evidence="7">
    <location>
        <begin position="136"/>
        <end position="156"/>
    </location>
</feature>
<dbReference type="PANTHER" id="PTHR43386">
    <property type="entry name" value="OLIGOPEPTIDE TRANSPORT SYSTEM PERMEASE PROTEIN APPC"/>
    <property type="match status" value="1"/>
</dbReference>
<gene>
    <name evidence="9" type="ORF">ACFSXZ_06760</name>
</gene>
<comment type="subcellular location">
    <subcellularLocation>
        <location evidence="1 7">Cell membrane</location>
        <topology evidence="1 7">Multi-pass membrane protein</topology>
    </subcellularLocation>
</comment>
<reference evidence="10" key="1">
    <citation type="journal article" date="2019" name="Int. J. Syst. Evol. Microbiol.">
        <title>The Global Catalogue of Microorganisms (GCM) 10K type strain sequencing project: providing services to taxonomists for standard genome sequencing and annotation.</title>
        <authorList>
            <consortium name="The Broad Institute Genomics Platform"/>
            <consortium name="The Broad Institute Genome Sequencing Center for Infectious Disease"/>
            <person name="Wu L."/>
            <person name="Ma J."/>
        </authorList>
    </citation>
    <scope>NUCLEOTIDE SEQUENCE [LARGE SCALE GENOMIC DNA]</scope>
    <source>
        <strain evidence="10">CGMCC 4.7645</strain>
    </source>
</reference>
<dbReference type="Gene3D" id="1.10.3720.10">
    <property type="entry name" value="MetI-like"/>
    <property type="match status" value="1"/>
</dbReference>
<dbReference type="RefSeq" id="WP_378262362.1">
    <property type="nucleotide sequence ID" value="NZ_JBHUKR010000004.1"/>
</dbReference>
<feature type="transmembrane region" description="Helical" evidence="7">
    <location>
        <begin position="260"/>
        <end position="286"/>
    </location>
</feature>
<feature type="transmembrane region" description="Helical" evidence="7">
    <location>
        <begin position="99"/>
        <end position="124"/>
    </location>
</feature>
<evidence type="ECO:0000256" key="6">
    <source>
        <dbReference type="ARBA" id="ARBA00023136"/>
    </source>
</evidence>
<evidence type="ECO:0000256" key="5">
    <source>
        <dbReference type="ARBA" id="ARBA00022989"/>
    </source>
</evidence>
<dbReference type="InterPro" id="IPR050366">
    <property type="entry name" value="BP-dependent_transpt_permease"/>
</dbReference>
<evidence type="ECO:0000256" key="2">
    <source>
        <dbReference type="ARBA" id="ARBA00022448"/>
    </source>
</evidence>
<accession>A0ABW5FMF5</accession>
<dbReference type="SUPFAM" id="SSF161098">
    <property type="entry name" value="MetI-like"/>
    <property type="match status" value="1"/>
</dbReference>
<evidence type="ECO:0000256" key="4">
    <source>
        <dbReference type="ARBA" id="ARBA00022692"/>
    </source>
</evidence>
<evidence type="ECO:0000313" key="10">
    <source>
        <dbReference type="Proteomes" id="UP001597417"/>
    </source>
</evidence>
<keyword evidence="2 7" id="KW-0813">Transport</keyword>
<dbReference type="PANTHER" id="PTHR43386:SF25">
    <property type="entry name" value="PEPTIDE ABC TRANSPORTER PERMEASE PROTEIN"/>
    <property type="match status" value="1"/>
</dbReference>
<comment type="caution">
    <text evidence="9">The sequence shown here is derived from an EMBL/GenBank/DDBJ whole genome shotgun (WGS) entry which is preliminary data.</text>
</comment>
<keyword evidence="5 7" id="KW-1133">Transmembrane helix</keyword>
<evidence type="ECO:0000256" key="1">
    <source>
        <dbReference type="ARBA" id="ARBA00004651"/>
    </source>
</evidence>
<feature type="transmembrane region" description="Helical" evidence="7">
    <location>
        <begin position="35"/>
        <end position="58"/>
    </location>
</feature>
<dbReference type="InterPro" id="IPR000515">
    <property type="entry name" value="MetI-like"/>
</dbReference>
<dbReference type="InterPro" id="IPR035906">
    <property type="entry name" value="MetI-like_sf"/>
</dbReference>
<keyword evidence="3" id="KW-1003">Cell membrane</keyword>
<evidence type="ECO:0000259" key="8">
    <source>
        <dbReference type="PROSITE" id="PS50928"/>
    </source>
</evidence>
<dbReference type="Proteomes" id="UP001597417">
    <property type="component" value="Unassembled WGS sequence"/>
</dbReference>
<sequence length="301" mass="30779">MTAVTGPATAESLPEAGDVSVAIPPPRRRHRRMTVSATVAAGVIALIVLVAVVGPFVAGDPLAGDPAHRLLDAGAPGHLLGTDGQGRDVLARLVDGTRLSLLAGLIPVLFAAVAGTGLGMAAGLSGRWGQRLIMRTLDVFYAFPAVLLAVAIAAALGSGMSNSIIALAVILVPPVARVAETETRRLIDLDYMEAARASGARAGAIALRQVLPNVAPPVVVYCTALIGLSIVYAAGLSFLGLGVSPPTPEWGIMVSEHTQYIYSAPFLAAIPALAILVASVAFNVLGDGLRDLLDVRGEVRA</sequence>
<dbReference type="Pfam" id="PF00528">
    <property type="entry name" value="BPD_transp_1"/>
    <property type="match status" value="1"/>
</dbReference>
<evidence type="ECO:0000313" key="9">
    <source>
        <dbReference type="EMBL" id="MFD2416023.1"/>
    </source>
</evidence>
<feature type="domain" description="ABC transmembrane type-1" evidence="8">
    <location>
        <begin position="97"/>
        <end position="286"/>
    </location>
</feature>
<evidence type="ECO:0000256" key="3">
    <source>
        <dbReference type="ARBA" id="ARBA00022475"/>
    </source>
</evidence>
<comment type="similarity">
    <text evidence="7">Belongs to the binding-protein-dependent transport system permease family.</text>
</comment>
<protein>
    <submittedName>
        <fullName evidence="9">ABC transporter permease</fullName>
    </submittedName>
</protein>
<feature type="transmembrane region" description="Helical" evidence="7">
    <location>
        <begin position="218"/>
        <end position="240"/>
    </location>
</feature>
<organism evidence="9 10">
    <name type="scientific">Amycolatopsis pigmentata</name>
    <dbReference type="NCBI Taxonomy" id="450801"/>
    <lineage>
        <taxon>Bacteria</taxon>
        <taxon>Bacillati</taxon>
        <taxon>Actinomycetota</taxon>
        <taxon>Actinomycetes</taxon>
        <taxon>Pseudonocardiales</taxon>
        <taxon>Pseudonocardiaceae</taxon>
        <taxon>Amycolatopsis</taxon>
    </lineage>
</organism>
<evidence type="ECO:0000256" key="7">
    <source>
        <dbReference type="RuleBase" id="RU363032"/>
    </source>
</evidence>